<protein>
    <submittedName>
        <fullName evidence="2">Uncharacterized protein</fullName>
    </submittedName>
</protein>
<dbReference type="EnsemblPlants" id="AET6Gv20996400.40">
    <property type="protein sequence ID" value="AET6Gv20996400.40"/>
    <property type="gene ID" value="AET6Gv20996400"/>
</dbReference>
<dbReference type="Gramene" id="AET6Gv20996400.40">
    <property type="protein sequence ID" value="AET6Gv20996400.40"/>
    <property type="gene ID" value="AET6Gv20996400"/>
</dbReference>
<name>A0A453Q6H6_AEGTS</name>
<evidence type="ECO:0000313" key="3">
    <source>
        <dbReference type="Proteomes" id="UP000015105"/>
    </source>
</evidence>
<dbReference type="Gramene" id="AET6Gv20996400.44">
    <property type="protein sequence ID" value="AET6Gv20996400.44"/>
    <property type="gene ID" value="AET6Gv20996400"/>
</dbReference>
<dbReference type="EnsemblPlants" id="AET6Gv20996400.32">
    <property type="protein sequence ID" value="AET6Gv20996400.32"/>
    <property type="gene ID" value="AET6Gv20996400"/>
</dbReference>
<dbReference type="Gramene" id="AET6Gv20996400.41">
    <property type="protein sequence ID" value="AET6Gv20996400.41"/>
    <property type="gene ID" value="AET6Gv20996400"/>
</dbReference>
<organism evidence="2 3">
    <name type="scientific">Aegilops tauschii subsp. strangulata</name>
    <name type="common">Goatgrass</name>
    <dbReference type="NCBI Taxonomy" id="200361"/>
    <lineage>
        <taxon>Eukaryota</taxon>
        <taxon>Viridiplantae</taxon>
        <taxon>Streptophyta</taxon>
        <taxon>Embryophyta</taxon>
        <taxon>Tracheophyta</taxon>
        <taxon>Spermatophyta</taxon>
        <taxon>Magnoliopsida</taxon>
        <taxon>Liliopsida</taxon>
        <taxon>Poales</taxon>
        <taxon>Poaceae</taxon>
        <taxon>BOP clade</taxon>
        <taxon>Pooideae</taxon>
        <taxon>Triticodae</taxon>
        <taxon>Triticeae</taxon>
        <taxon>Triticinae</taxon>
        <taxon>Aegilops</taxon>
    </lineage>
</organism>
<dbReference type="Gramene" id="AET6Gv20996400.32">
    <property type="protein sequence ID" value="AET6Gv20996400.32"/>
    <property type="gene ID" value="AET6Gv20996400"/>
</dbReference>
<feature type="region of interest" description="Disordered" evidence="1">
    <location>
        <begin position="29"/>
        <end position="54"/>
    </location>
</feature>
<reference evidence="2" key="5">
    <citation type="journal article" date="2021" name="G3 (Bethesda)">
        <title>Aegilops tauschii genome assembly Aet v5.0 features greater sequence contiguity and improved annotation.</title>
        <authorList>
            <person name="Wang L."/>
            <person name="Zhu T."/>
            <person name="Rodriguez J.C."/>
            <person name="Deal K.R."/>
            <person name="Dubcovsky J."/>
            <person name="McGuire P.E."/>
            <person name="Lux T."/>
            <person name="Spannagl M."/>
            <person name="Mayer K.F.X."/>
            <person name="Baldrich P."/>
            <person name="Meyers B.C."/>
            <person name="Huo N."/>
            <person name="Gu Y.Q."/>
            <person name="Zhou H."/>
            <person name="Devos K.M."/>
            <person name="Bennetzen J.L."/>
            <person name="Unver T."/>
            <person name="Budak H."/>
            <person name="Gulick P.J."/>
            <person name="Galiba G."/>
            <person name="Kalapos B."/>
            <person name="Nelson D.R."/>
            <person name="Li P."/>
            <person name="You F.M."/>
            <person name="Luo M.C."/>
            <person name="Dvorak J."/>
        </authorList>
    </citation>
    <scope>NUCLEOTIDE SEQUENCE [LARGE SCALE GENOMIC DNA]</scope>
    <source>
        <strain evidence="2">cv. AL8/78</strain>
    </source>
</reference>
<dbReference type="AlphaFoldDB" id="A0A453Q6H6"/>
<sequence>QTATLPLTAAPSHPLLSWQIERQPRCGRAALTRCSRPRSRSRRANRTRPSPDRLPRRLLRAHRRRRSEAVRACAGVAVAPQGPARPRRRLALFARTPASPPTPTTARTGRRTR</sequence>
<dbReference type="Gramene" id="AET6Gv20996400.43">
    <property type="protein sequence ID" value="AET6Gv20996400.43"/>
    <property type="gene ID" value="AET6Gv20996400"/>
</dbReference>
<evidence type="ECO:0000256" key="1">
    <source>
        <dbReference type="SAM" id="MobiDB-lite"/>
    </source>
</evidence>
<reference evidence="3" key="1">
    <citation type="journal article" date="2014" name="Science">
        <title>Ancient hybridizations among the ancestral genomes of bread wheat.</title>
        <authorList>
            <consortium name="International Wheat Genome Sequencing Consortium,"/>
            <person name="Marcussen T."/>
            <person name="Sandve S.R."/>
            <person name="Heier L."/>
            <person name="Spannagl M."/>
            <person name="Pfeifer M."/>
            <person name="Jakobsen K.S."/>
            <person name="Wulff B.B."/>
            <person name="Steuernagel B."/>
            <person name="Mayer K.F."/>
            <person name="Olsen O.A."/>
        </authorList>
    </citation>
    <scope>NUCLEOTIDE SEQUENCE [LARGE SCALE GENOMIC DNA]</scope>
    <source>
        <strain evidence="3">cv. AL8/78</strain>
    </source>
</reference>
<reference evidence="2" key="3">
    <citation type="journal article" date="2017" name="Nature">
        <title>Genome sequence of the progenitor of the wheat D genome Aegilops tauschii.</title>
        <authorList>
            <person name="Luo M.C."/>
            <person name="Gu Y.Q."/>
            <person name="Puiu D."/>
            <person name="Wang H."/>
            <person name="Twardziok S.O."/>
            <person name="Deal K.R."/>
            <person name="Huo N."/>
            <person name="Zhu T."/>
            <person name="Wang L."/>
            <person name="Wang Y."/>
            <person name="McGuire P.E."/>
            <person name="Liu S."/>
            <person name="Long H."/>
            <person name="Ramasamy R.K."/>
            <person name="Rodriguez J.C."/>
            <person name="Van S.L."/>
            <person name="Yuan L."/>
            <person name="Wang Z."/>
            <person name="Xia Z."/>
            <person name="Xiao L."/>
            <person name="Anderson O.D."/>
            <person name="Ouyang S."/>
            <person name="Liang Y."/>
            <person name="Zimin A.V."/>
            <person name="Pertea G."/>
            <person name="Qi P."/>
            <person name="Bennetzen J.L."/>
            <person name="Dai X."/>
            <person name="Dawson M.W."/>
            <person name="Muller H.G."/>
            <person name="Kugler K."/>
            <person name="Rivarola-Duarte L."/>
            <person name="Spannagl M."/>
            <person name="Mayer K.F.X."/>
            <person name="Lu F.H."/>
            <person name="Bevan M.W."/>
            <person name="Leroy P."/>
            <person name="Li P."/>
            <person name="You F.M."/>
            <person name="Sun Q."/>
            <person name="Liu Z."/>
            <person name="Lyons E."/>
            <person name="Wicker T."/>
            <person name="Salzberg S.L."/>
            <person name="Devos K.M."/>
            <person name="Dvorak J."/>
        </authorList>
    </citation>
    <scope>NUCLEOTIDE SEQUENCE [LARGE SCALE GENOMIC DNA]</scope>
    <source>
        <strain evidence="2">cv. AL8/78</strain>
    </source>
</reference>
<dbReference type="EnsemblPlants" id="AET6Gv20996400.44">
    <property type="protein sequence ID" value="AET6Gv20996400.44"/>
    <property type="gene ID" value="AET6Gv20996400"/>
</dbReference>
<keyword evidence="3" id="KW-1185">Reference proteome</keyword>
<feature type="compositionally biased region" description="Basic residues" evidence="1">
    <location>
        <begin position="35"/>
        <end position="46"/>
    </location>
</feature>
<dbReference type="EnsemblPlants" id="AET6Gv20996400.41">
    <property type="protein sequence ID" value="AET6Gv20996400.41"/>
    <property type="gene ID" value="AET6Gv20996400"/>
</dbReference>
<feature type="region of interest" description="Disordered" evidence="1">
    <location>
        <begin position="79"/>
        <end position="113"/>
    </location>
</feature>
<dbReference type="EnsemblPlants" id="AET6Gv20996400.43">
    <property type="protein sequence ID" value="AET6Gv20996400.43"/>
    <property type="gene ID" value="AET6Gv20996400"/>
</dbReference>
<evidence type="ECO:0000313" key="2">
    <source>
        <dbReference type="EnsemblPlants" id="AET6Gv20996400.44"/>
    </source>
</evidence>
<reference evidence="2" key="4">
    <citation type="submission" date="2019-03" db="UniProtKB">
        <authorList>
            <consortium name="EnsemblPlants"/>
        </authorList>
    </citation>
    <scope>IDENTIFICATION</scope>
</reference>
<accession>A0A453Q6H6</accession>
<reference evidence="3" key="2">
    <citation type="journal article" date="2017" name="Nat. Plants">
        <title>The Aegilops tauschii genome reveals multiple impacts of transposons.</title>
        <authorList>
            <person name="Zhao G."/>
            <person name="Zou C."/>
            <person name="Li K."/>
            <person name="Wang K."/>
            <person name="Li T."/>
            <person name="Gao L."/>
            <person name="Zhang X."/>
            <person name="Wang H."/>
            <person name="Yang Z."/>
            <person name="Liu X."/>
            <person name="Jiang W."/>
            <person name="Mao L."/>
            <person name="Kong X."/>
            <person name="Jiao Y."/>
            <person name="Jia J."/>
        </authorList>
    </citation>
    <scope>NUCLEOTIDE SEQUENCE [LARGE SCALE GENOMIC DNA]</scope>
    <source>
        <strain evidence="3">cv. AL8/78</strain>
    </source>
</reference>
<proteinExistence type="predicted"/>
<dbReference type="Proteomes" id="UP000015105">
    <property type="component" value="Chromosome 6D"/>
</dbReference>